<evidence type="ECO:0000313" key="6">
    <source>
        <dbReference type="Proteomes" id="UP000070598"/>
    </source>
</evidence>
<dbReference type="Proteomes" id="UP000070659">
    <property type="component" value="Unassembled WGS sequence"/>
</dbReference>
<accession>A0A132MHY6</accession>
<reference evidence="3" key="3">
    <citation type="submission" date="2015-04" db="EMBL/GenBank/DDBJ databases">
        <title>Physiological reanalysis, assessment of diazotrophy, and genome sequences of multiple isolates of Streptomyces thermoautotrophicus.</title>
        <authorList>
            <person name="MacKellar D.C."/>
            <person name="Lieber L."/>
            <person name="Norman J."/>
            <person name="Bolger A."/>
            <person name="Tobin C."/>
            <person name="Murray J.W."/>
            <person name="Woodward J."/>
            <person name="Friesen M."/>
            <person name="Prell J."/>
        </authorList>
    </citation>
    <scope>NUCLEOTIDE SEQUENCE [LARGE SCALE GENOMIC DNA]</scope>
    <source>
        <strain evidence="3">H1</strain>
    </source>
</reference>
<dbReference type="PANTHER" id="PTHR21621">
    <property type="entry name" value="RIBOSOMAL PROTEIN S6 MODIFICATION PROTEIN"/>
    <property type="match status" value="1"/>
</dbReference>
<dbReference type="Proteomes" id="UP000070188">
    <property type="component" value="Unassembled WGS sequence"/>
</dbReference>
<dbReference type="SUPFAM" id="SSF56059">
    <property type="entry name" value="Glutathione synthetase ATP-binding domain-like"/>
    <property type="match status" value="1"/>
</dbReference>
<dbReference type="EMBL" id="JYIJ01000019">
    <property type="protein sequence ID" value="KWW97462.1"/>
    <property type="molecule type" value="Genomic_DNA"/>
</dbReference>
<comment type="caution">
    <text evidence="2">The sequence shown here is derived from an EMBL/GenBank/DDBJ whole genome shotgun (WGS) entry which is preliminary data.</text>
</comment>
<dbReference type="EMBL" id="JYIK01001012">
    <property type="protein sequence ID" value="KWX08094.1"/>
    <property type="molecule type" value="Genomic_DNA"/>
</dbReference>
<keyword evidence="5" id="KW-1185">Reference proteome</keyword>
<dbReference type="OrthoDB" id="9794735at2"/>
<dbReference type="InterPro" id="IPR026449">
    <property type="entry name" value="GRASP_SAV_5884"/>
</dbReference>
<dbReference type="PANTHER" id="PTHR21621:SF0">
    <property type="entry name" value="BETA-CITRYLGLUTAMATE SYNTHASE B-RELATED"/>
    <property type="match status" value="1"/>
</dbReference>
<dbReference type="PATRIC" id="fig|1469144.10.peg.453"/>
<protein>
    <submittedName>
        <fullName evidence="2">30S ribosomal protein S6 modification protein RimK</fullName>
    </submittedName>
</protein>
<evidence type="ECO:0000313" key="3">
    <source>
        <dbReference type="EMBL" id="KWW98736.1"/>
    </source>
</evidence>
<organism evidence="2 7">
    <name type="scientific">Carbonactinospora thermoautotrophica</name>
    <dbReference type="NCBI Taxonomy" id="1469144"/>
    <lineage>
        <taxon>Bacteria</taxon>
        <taxon>Bacillati</taxon>
        <taxon>Actinomycetota</taxon>
        <taxon>Actinomycetes</taxon>
        <taxon>Kitasatosporales</taxon>
        <taxon>Carbonactinosporaceae</taxon>
        <taxon>Carbonactinospora</taxon>
    </lineage>
</organism>
<dbReference type="EMBL" id="LAXD01000001">
    <property type="protein sequence ID" value="KWW98736.1"/>
    <property type="molecule type" value="Genomic_DNA"/>
</dbReference>
<reference evidence="6" key="1">
    <citation type="submission" date="2015-02" db="EMBL/GenBank/DDBJ databases">
        <title>Physiological reanalysis, assessment of diazotrophy, and genome sequences of multiple isolates of Streptomyces thermoautotrophicus.</title>
        <authorList>
            <person name="MacKellar D.C."/>
            <person name="Lieber L."/>
            <person name="Norman J."/>
            <person name="Bolger A."/>
            <person name="Tobin C."/>
            <person name="Murray J.W."/>
            <person name="Friesen M."/>
            <person name="Prell J."/>
        </authorList>
    </citation>
    <scope>NUCLEOTIDE SEQUENCE [LARGE SCALE GENOMIC DNA]</scope>
    <source>
        <strain evidence="6">UBT1</strain>
    </source>
</reference>
<dbReference type="GO" id="GO:0005737">
    <property type="term" value="C:cytoplasm"/>
    <property type="evidence" value="ECO:0007669"/>
    <property type="project" value="TreeGrafter"/>
</dbReference>
<evidence type="ECO:0000259" key="1">
    <source>
        <dbReference type="Pfam" id="PF21068"/>
    </source>
</evidence>
<evidence type="ECO:0000313" key="2">
    <source>
        <dbReference type="EMBL" id="KWW97462.1"/>
    </source>
</evidence>
<evidence type="ECO:0000313" key="4">
    <source>
        <dbReference type="EMBL" id="KWX08094.1"/>
    </source>
</evidence>
<dbReference type="InterPro" id="IPR048936">
    <property type="entry name" value="MvdD-like_ATPgrasp"/>
</dbReference>
<reference evidence="2 7" key="2">
    <citation type="submission" date="2015-02" db="EMBL/GenBank/DDBJ databases">
        <title>Physiological reanalysis, assessment of diazotrophy, and genome sequences of multiple isolates of Streptomyces thermoautotrophicus.</title>
        <authorList>
            <person name="MacKellar D.C."/>
            <person name="Lieber L."/>
            <person name="Norman J."/>
            <person name="Bolger A."/>
            <person name="Tobin C."/>
            <person name="Murray J.W."/>
            <person name="Prell J."/>
        </authorList>
    </citation>
    <scope>NUCLEOTIDE SEQUENCE [LARGE SCALE GENOMIC DNA]</scope>
    <source>
        <strain evidence="2 7">UBT1</strain>
    </source>
</reference>
<evidence type="ECO:0000313" key="7">
    <source>
        <dbReference type="Proteomes" id="UP000070659"/>
    </source>
</evidence>
<dbReference type="GO" id="GO:0018169">
    <property type="term" value="F:ribosomal S6-glutamic acid ligase activity"/>
    <property type="evidence" value="ECO:0007669"/>
    <property type="project" value="TreeGrafter"/>
</dbReference>
<proteinExistence type="predicted"/>
<dbReference type="AlphaFoldDB" id="A0A132MHY6"/>
<reference evidence="5" key="4">
    <citation type="submission" date="2015-04" db="EMBL/GenBank/DDBJ databases">
        <title>Physiological reanalysis, assessment of diazotrophy, and genome sequences of multiple isolates of Streptomyces thermoautotrophicus.</title>
        <authorList>
            <person name="MacKellar D.C."/>
            <person name="Lieber L."/>
            <person name="Norman J."/>
            <person name="Bolger A."/>
            <person name="Tobin C."/>
            <person name="Murray J.W."/>
            <person name="Chang R."/>
            <person name="Ford T."/>
            <person name="Nguyen P.Q."/>
            <person name="Woodward J."/>
            <person name="Permingeat H."/>
            <person name="Joshi N.S."/>
            <person name="Silver P.A."/>
            <person name="Usadel B."/>
            <person name="Rutherford A.W."/>
            <person name="Friesen M."/>
            <person name="Prell J."/>
        </authorList>
    </citation>
    <scope>NUCLEOTIDE SEQUENCE [LARGE SCALE GENOMIC DNA]</scope>
    <source>
        <strain evidence="5">H1</strain>
    </source>
</reference>
<dbReference type="Pfam" id="PF21068">
    <property type="entry name" value="ATPgraspMvdD"/>
    <property type="match status" value="1"/>
</dbReference>
<sequence length="319" mass="34761">MGDERPVLVVTRLDDPTADNVIAELNRRAVPVVRLDAAQFPTELSLAALVGGGAGLRGRLRTASRTADLAGVRSLYYRRPSAFAFPRMTEQDRAFAGAQARYGLGGVLASLPGCLYVNHPHRIADAEFKPMQLATAVEVGFTVPATLITNDPDTARDFARQVGPVVYKPLRAVPYTEDGAPKAVWVEEVDPAEFDDSIRLTAHLFQAKIDKIADARVTVVGDRVFAVRIDGNALDWRYDYDALAYQVVEPPARLVTALHDYLARFGLVFGAFDFALTADGDWVFLECNPNGQWGWLEPATGLPLTAAVADLLQKGRTHA</sequence>
<dbReference type="NCBIfam" id="TIGR04187">
    <property type="entry name" value="GRASP_SAV_5884"/>
    <property type="match status" value="1"/>
</dbReference>
<dbReference type="RefSeq" id="WP_066883603.1">
    <property type="nucleotide sequence ID" value="NZ_JYIJ01000019.1"/>
</dbReference>
<dbReference type="GO" id="GO:0009432">
    <property type="term" value="P:SOS response"/>
    <property type="evidence" value="ECO:0007669"/>
    <property type="project" value="TreeGrafter"/>
</dbReference>
<feature type="domain" description="MvdD-like pre-ATP grasp" evidence="1">
    <location>
        <begin position="7"/>
        <end position="121"/>
    </location>
</feature>
<name>A0A132MHY6_9ACTN</name>
<gene>
    <name evidence="3" type="ORF">LI90_365</name>
    <name evidence="2" type="ORF">TH66_17635</name>
    <name evidence="4" type="ORF">TR74_16530</name>
</gene>
<dbReference type="STRING" id="1469144.LI90_365"/>
<evidence type="ECO:0000313" key="5">
    <source>
        <dbReference type="Proteomes" id="UP000070188"/>
    </source>
</evidence>
<dbReference type="Gene3D" id="3.30.470.20">
    <property type="entry name" value="ATP-grasp fold, B domain"/>
    <property type="match status" value="1"/>
</dbReference>
<dbReference type="Proteomes" id="UP000070598">
    <property type="component" value="Unassembled WGS sequence"/>
</dbReference>